<keyword evidence="2" id="KW-0472">Membrane</keyword>
<evidence type="ECO:0000313" key="18">
    <source>
        <dbReference type="EMBL" id="HAC3056647.1"/>
    </source>
</evidence>
<evidence type="ECO:0000313" key="33">
    <source>
        <dbReference type="Proteomes" id="UP000844415"/>
    </source>
</evidence>
<evidence type="ECO:0000313" key="14">
    <source>
        <dbReference type="EMBL" id="HAB7723111.1"/>
    </source>
</evidence>
<evidence type="ECO:0000313" key="27">
    <source>
        <dbReference type="Proteomes" id="UP000376505"/>
    </source>
</evidence>
<evidence type="ECO:0000313" key="11">
    <source>
        <dbReference type="EMBL" id="ECY6545002.1"/>
    </source>
</evidence>
<dbReference type="EMBL" id="AAAJCR010000011">
    <property type="protein sequence ID" value="EAC5950444.1"/>
    <property type="molecule type" value="Genomic_DNA"/>
</dbReference>
<dbReference type="EMBL" id="AAAICE010000011">
    <property type="protein sequence ID" value="EAC3883049.1"/>
    <property type="molecule type" value="Genomic_DNA"/>
</dbReference>
<sequence>MLVAGKRKNRQTVFLERNNTVLLYSGTFILLGLLVFFLVSKLILPDDSPVLATSLNTFEPLGDTDYKIESWKYNPKQNFMEVRLTISEESETIAPNLKYEAREKTQVEQGVKSTLKAKLVYQDARNIVVVISHIPTKWEAVNLTLSNKQIFLPSADFITDPSDEEDNVASDTTSDEEDNRLSLYADYRTIHKDNNLQIQSDIGYQVLVAKTNKAYQLKLLEELKKYIQNEKDRRIQLTKEIHILKEELPSQTLLDQQDTRDLIKQKQGEIVDSTQQEKEYFKQQKLIEEKVAKLDELITKHQSDVK</sequence>
<dbReference type="Proteomes" id="UP000841146">
    <property type="component" value="Unassembled WGS sequence"/>
</dbReference>
<evidence type="ECO:0000313" key="26">
    <source>
        <dbReference type="Proteomes" id="UP000368512"/>
    </source>
</evidence>
<dbReference type="Proteomes" id="UP000840569">
    <property type="component" value="Unassembled WGS sequence"/>
</dbReference>
<evidence type="ECO:0000313" key="3">
    <source>
        <dbReference type="EMBL" id="EAC3883049.1"/>
    </source>
</evidence>
<keyword evidence="1" id="KW-0175">Coiled coil</keyword>
<evidence type="ECO:0000313" key="30">
    <source>
        <dbReference type="Proteomes" id="UP000481141"/>
    </source>
</evidence>
<evidence type="ECO:0000313" key="24">
    <source>
        <dbReference type="Proteomes" id="UP000356407"/>
    </source>
</evidence>
<gene>
    <name evidence="4" type="ORF">AP104_13710</name>
    <name evidence="8" type="ORF">APD94_14645</name>
    <name evidence="10" type="ORF">B1S26_14705</name>
    <name evidence="3" type="ORF">B4X68_13610</name>
    <name evidence="9" type="ORF">BCZ21_14735</name>
    <name evidence="19" type="ORF">DOV25_15175</name>
    <name evidence="5" type="ORF">DQ70_14455</name>
    <name evidence="7" type="ORF">EXZ73_14225</name>
    <name evidence="11" type="ORF">F6436_11700</name>
    <name evidence="12" type="ORF">G3O21_002857</name>
    <name evidence="13" type="ORF">GYO01_13905</name>
    <name evidence="14" type="ORF">GYP27_14065</name>
    <name evidence="15" type="ORF">GYS09_13800</name>
    <name evidence="16" type="ORF">GYX23_14815</name>
    <name evidence="17" type="ORF">GYY14_14015</name>
    <name evidence="18" type="ORF">GZK27_14160</name>
    <name evidence="6" type="ORF">UI29_14720</name>
</gene>
<dbReference type="Proteomes" id="UP000355989">
    <property type="component" value="Unassembled WGS sequence"/>
</dbReference>
<reference evidence="17" key="4">
    <citation type="submission" date="2020-01" db="EMBL/GenBank/DDBJ databases">
        <authorList>
            <consortium name="NCBI Pathogen Detection Project"/>
        </authorList>
    </citation>
    <scope>NUCLEOTIDE SEQUENCE</scope>
    <source>
        <strain evidence="15">CFIAFB20100120</strain>
        <strain evidence="14">CFIAFB20140010</strain>
        <strain evidence="13">CFIAFB20160079</strain>
        <strain evidence="17">CFIAFB20170037</strain>
        <strain evidence="16">CFIAFB20170045</strain>
        <strain evidence="18">LiDS0115</strain>
    </source>
</reference>
<keyword evidence="2" id="KW-0812">Transmembrane</keyword>
<dbReference type="EMBL" id="AABAWE010000010">
    <property type="protein sequence ID" value="EAG2088522.1"/>
    <property type="molecule type" value="Genomic_DNA"/>
</dbReference>
<dbReference type="Proteomes" id="UP000478704">
    <property type="component" value="Unassembled WGS sequence"/>
</dbReference>
<dbReference type="RefSeq" id="WP_003725252.1">
    <property type="nucleotide sequence ID" value="NC_022045.1"/>
</dbReference>
<evidence type="ECO:0000313" key="7">
    <source>
        <dbReference type="EMBL" id="EAD5775435.1"/>
    </source>
</evidence>
<dbReference type="Proteomes" id="UP000368512">
    <property type="component" value="Unassembled WGS sequence"/>
</dbReference>
<evidence type="ECO:0000256" key="1">
    <source>
        <dbReference type="SAM" id="Coils"/>
    </source>
</evidence>
<evidence type="ECO:0000313" key="21">
    <source>
        <dbReference type="Proteomes" id="UP000337746"/>
    </source>
</evidence>
<evidence type="ECO:0000313" key="19">
    <source>
        <dbReference type="EMBL" id="MCO39790.1"/>
    </source>
</evidence>
<reference evidence="21 22" key="2">
    <citation type="submission" date="2018-06" db="EMBL/GenBank/DDBJ databases">
        <authorList>
            <consortium name="GenomeTrakr: Next Generation Sequencing Network for Food Pathogen Tracability"/>
        </authorList>
    </citation>
    <scope>NUCLEOTIDE SEQUENCE [LARGE SCALE GENOMIC DNA]</scope>
    <source>
        <strain evidence="5 26">CFSAN008042</strain>
        <strain evidence="3 24">CFSAN060999</strain>
        <strain evidence="4 28">FDA00009539</strain>
        <strain evidence="10">FDA00011243</strain>
        <strain evidence="19 20">FDA00013213</strain>
        <strain evidence="12">FDA00015054</strain>
        <strain evidence="29">FDA1090798-S029-001</strain>
        <strain evidence="30">FDA956581-098-004</strain>
        <strain evidence="9 21">FLAG-54356</strain>
        <strain evidence="8 23">FLAG-78586</strain>
        <strain evidence="7 27">FSIS31901579</strain>
        <strain evidence="6 22">VA-WGS-00405</strain>
    </source>
</reference>
<dbReference type="EMBL" id="AANPAU010000013">
    <property type="protein sequence ID" value="EDP8515397.1"/>
    <property type="molecule type" value="Genomic_DNA"/>
</dbReference>
<dbReference type="AlphaFoldDB" id="A0A3H3DQX6"/>
<dbReference type="EMBL" id="DAAHYZ010000012">
    <property type="protein sequence ID" value="HAB7723111.1"/>
    <property type="molecule type" value="Genomic_DNA"/>
</dbReference>
<dbReference type="Proteomes" id="UP000842809">
    <property type="component" value="Unassembled WGS sequence"/>
</dbReference>
<dbReference type="Proteomes" id="UP000481141">
    <property type="component" value="Unassembled WGS sequence"/>
</dbReference>
<evidence type="ECO:0000313" key="29">
    <source>
        <dbReference type="Proteomes" id="UP000478704"/>
    </source>
</evidence>
<accession>A0A3H3DQX6</accession>
<dbReference type="EMBL" id="DAAJFY010000013">
    <property type="protein sequence ID" value="HAC0276480.1"/>
    <property type="molecule type" value="Genomic_DNA"/>
</dbReference>
<evidence type="ECO:0000313" key="4">
    <source>
        <dbReference type="EMBL" id="EAC5950444.1"/>
    </source>
</evidence>
<evidence type="ECO:0000313" key="32">
    <source>
        <dbReference type="Proteomes" id="UP000841561"/>
    </source>
</evidence>
<evidence type="ECO:0000313" key="15">
    <source>
        <dbReference type="EMBL" id="HAB8558362.1"/>
    </source>
</evidence>
<dbReference type="EMBL" id="AAAMZD010000009">
    <property type="protein sequence ID" value="EAD3794011.1"/>
    <property type="molecule type" value="Genomic_DNA"/>
</dbReference>
<dbReference type="EMBL" id="RCRQ01000010">
    <property type="protein sequence ID" value="MCO39790.1"/>
    <property type="molecule type" value="Genomic_DNA"/>
</dbReference>
<evidence type="ECO:0000313" key="23">
    <source>
        <dbReference type="Proteomes" id="UP000355989"/>
    </source>
</evidence>
<dbReference type="Proteomes" id="UP000841561">
    <property type="component" value="Unassembled WGS sequence"/>
</dbReference>
<dbReference type="Proteomes" id="UP000844415">
    <property type="component" value="Unassembled WGS sequence"/>
</dbReference>
<organism evidence="17">
    <name type="scientific">Listeria monocytogenes</name>
    <dbReference type="NCBI Taxonomy" id="1639"/>
    <lineage>
        <taxon>Bacteria</taxon>
        <taxon>Bacillati</taxon>
        <taxon>Bacillota</taxon>
        <taxon>Bacilli</taxon>
        <taxon>Bacillales</taxon>
        <taxon>Listeriaceae</taxon>
        <taxon>Listeria</taxon>
    </lineage>
</organism>
<dbReference type="Proteomes" id="UP000337746">
    <property type="component" value="Unassembled WGS sequence"/>
</dbReference>
<evidence type="ECO:0000313" key="16">
    <source>
        <dbReference type="EMBL" id="HAC0014257.1"/>
    </source>
</evidence>
<dbReference type="Proteomes" id="UP000356407">
    <property type="component" value="Unassembled WGS sequence"/>
</dbReference>
<dbReference type="Proteomes" id="UP000845014">
    <property type="component" value="Unassembled WGS sequence"/>
</dbReference>
<evidence type="ECO:0000313" key="34">
    <source>
        <dbReference type="Proteomes" id="UP000845014"/>
    </source>
</evidence>
<evidence type="ECO:0000313" key="10">
    <source>
        <dbReference type="EMBL" id="EAG2246659.1"/>
    </source>
</evidence>
<dbReference type="EMBL" id="AALEDS010000012">
    <property type="protein sequence ID" value="ECY6545002.1"/>
    <property type="molecule type" value="Genomic_DNA"/>
</dbReference>
<dbReference type="Proteomes" id="UP000378540">
    <property type="component" value="Unassembled WGS sequence"/>
</dbReference>
<dbReference type="Proteomes" id="UP000269407">
    <property type="component" value="Unassembled WGS sequence"/>
</dbReference>
<feature type="coiled-coil region" evidence="1">
    <location>
        <begin position="220"/>
        <end position="247"/>
    </location>
</feature>
<protein>
    <submittedName>
        <fullName evidence="17">Uncharacterized protein</fullName>
    </submittedName>
</protein>
<dbReference type="EMBL" id="AAAQOE010000008">
    <property type="protein sequence ID" value="EAE1097207.1"/>
    <property type="molecule type" value="Genomic_DNA"/>
</dbReference>
<feature type="transmembrane region" description="Helical" evidence="2">
    <location>
        <begin position="21"/>
        <end position="44"/>
    </location>
</feature>
<comment type="caution">
    <text evidence="17">The sequence shown here is derived from an EMBL/GenBank/DDBJ whole genome shotgun (WGS) entry which is preliminary data.</text>
</comment>
<dbReference type="EMBL" id="DAAKPP010000009">
    <property type="protein sequence ID" value="HAC3056647.1"/>
    <property type="molecule type" value="Genomic_DNA"/>
</dbReference>
<name>A0A3H3DQX6_LISMN</name>
<evidence type="ECO:0000313" key="20">
    <source>
        <dbReference type="Proteomes" id="UP000269407"/>
    </source>
</evidence>
<proteinExistence type="predicted"/>
<evidence type="ECO:0000256" key="2">
    <source>
        <dbReference type="SAM" id="Phobius"/>
    </source>
</evidence>
<evidence type="ECO:0000313" key="12">
    <source>
        <dbReference type="EMBL" id="EDP8515397.1"/>
    </source>
</evidence>
<dbReference type="Proteomes" id="UP000376505">
    <property type="component" value="Unassembled WGS sequence"/>
</dbReference>
<evidence type="ECO:0000313" key="6">
    <source>
        <dbReference type="EMBL" id="EAD3794011.1"/>
    </source>
</evidence>
<dbReference type="Proteomes" id="UP000345329">
    <property type="component" value="Unassembled WGS sequence"/>
</dbReference>
<evidence type="ECO:0000313" key="5">
    <source>
        <dbReference type="EMBL" id="EAC7481890.1"/>
    </source>
</evidence>
<dbReference type="EMBL" id="AAAJWF010000011">
    <property type="protein sequence ID" value="EAC7481890.1"/>
    <property type="molecule type" value="Genomic_DNA"/>
</dbReference>
<evidence type="ECO:0000313" key="28">
    <source>
        <dbReference type="Proteomes" id="UP000378540"/>
    </source>
</evidence>
<evidence type="ECO:0000313" key="22">
    <source>
        <dbReference type="Proteomes" id="UP000345329"/>
    </source>
</evidence>
<dbReference type="EMBL" id="DAAJCS010000014">
    <property type="protein sequence ID" value="HAC0014257.1"/>
    <property type="molecule type" value="Genomic_DNA"/>
</dbReference>
<evidence type="ECO:0000313" key="25">
    <source>
        <dbReference type="Proteomes" id="UP000364988"/>
    </source>
</evidence>
<reference evidence="11 25" key="3">
    <citation type="submission" date="2019-09" db="EMBL/GenBank/DDBJ databases">
        <authorList>
            <consortium name="GenomeTrakr network: Whole genome sequencing for foodborne pathogen traceback"/>
        </authorList>
    </citation>
    <scope>NUCLEOTIDE SEQUENCE [LARGE SCALE GENOMIC DNA]</scope>
    <source>
        <strain evidence="11 25">FLAG-55987</strain>
    </source>
</reference>
<dbReference type="EMBL" id="DAAHUJ010000010">
    <property type="protein sequence ID" value="HAB7365207.1"/>
    <property type="molecule type" value="Genomic_DNA"/>
</dbReference>
<dbReference type="EMBL" id="AAANYN010000030">
    <property type="protein sequence ID" value="EAD5775435.1"/>
    <property type="molecule type" value="Genomic_DNA"/>
</dbReference>
<dbReference type="EMBL" id="AABAYG010000008">
    <property type="protein sequence ID" value="EAG2246659.1"/>
    <property type="molecule type" value="Genomic_DNA"/>
</dbReference>
<dbReference type="EMBL" id="DAAIJL010000016">
    <property type="protein sequence ID" value="HAB8558362.1"/>
    <property type="molecule type" value="Genomic_DNA"/>
</dbReference>
<keyword evidence="2" id="KW-1133">Transmembrane helix</keyword>
<evidence type="ECO:0000313" key="17">
    <source>
        <dbReference type="EMBL" id="HAC0276480.1"/>
    </source>
</evidence>
<evidence type="ECO:0000313" key="8">
    <source>
        <dbReference type="EMBL" id="EAE1097207.1"/>
    </source>
</evidence>
<dbReference type="Proteomes" id="UP000364988">
    <property type="component" value="Unassembled WGS sequence"/>
</dbReference>
<evidence type="ECO:0000313" key="13">
    <source>
        <dbReference type="EMBL" id="HAB7365207.1"/>
    </source>
</evidence>
<evidence type="ECO:0000313" key="9">
    <source>
        <dbReference type="EMBL" id="EAG2088522.1"/>
    </source>
</evidence>
<evidence type="ECO:0000313" key="31">
    <source>
        <dbReference type="Proteomes" id="UP000841146"/>
    </source>
</evidence>
<reference evidence="31 32" key="1">
    <citation type="journal article" date="2018" name="Genome Biol.">
        <title>SKESA: strategic k-mer extension for scrupulous assemblies.</title>
        <authorList>
            <person name="Souvorov A."/>
            <person name="Agarwala R."/>
            <person name="Lipman D.J."/>
        </authorList>
    </citation>
    <scope>NUCLEOTIDE SEQUENCE [LARGE SCALE GENOMIC DNA]</scope>
    <source>
        <strain evidence="15 33">CFIAFB20100120</strain>
        <strain evidence="14">CFIAFB20140010</strain>
        <strain evidence="13 34">CFIAFB20160079</strain>
        <strain evidence="17">CFIAFB20170037</strain>
        <strain evidence="16 31">CFIAFB20170045</strain>
        <strain evidence="18 32">LiDS0115</strain>
    </source>
</reference>